<evidence type="ECO:0000256" key="3">
    <source>
        <dbReference type="ARBA" id="ARBA00023015"/>
    </source>
</evidence>
<accession>A0A9E7FCI8</accession>
<evidence type="ECO:0000313" key="8">
    <source>
        <dbReference type="EMBL" id="URD92647.1"/>
    </source>
</evidence>
<dbReference type="PANTHER" id="PTHR46862">
    <property type="entry name" value="OS07G0661900 PROTEIN"/>
    <property type="match status" value="1"/>
</dbReference>
<feature type="repeat" description="PPR" evidence="5">
    <location>
        <begin position="796"/>
        <end position="830"/>
    </location>
</feature>
<evidence type="ECO:0000313" key="9">
    <source>
        <dbReference type="Proteomes" id="UP001055439"/>
    </source>
</evidence>
<dbReference type="OrthoDB" id="185373at2759"/>
<dbReference type="Pfam" id="PF01535">
    <property type="entry name" value="PPR"/>
    <property type="match status" value="3"/>
</dbReference>
<dbReference type="AlphaFoldDB" id="A0A9E7FCI8"/>
<dbReference type="Pfam" id="PF17177">
    <property type="entry name" value="PPR_long"/>
    <property type="match status" value="1"/>
</dbReference>
<keyword evidence="2" id="KW-0677">Repeat</keyword>
<keyword evidence="3" id="KW-0805">Transcription regulation</keyword>
<dbReference type="NCBIfam" id="TIGR00756">
    <property type="entry name" value="PPR"/>
    <property type="match status" value="4"/>
</dbReference>
<dbReference type="PANTHER" id="PTHR46862:SF2">
    <property type="entry name" value="OS02G0611400 PROTEIN"/>
    <property type="match status" value="1"/>
</dbReference>
<evidence type="ECO:0000256" key="5">
    <source>
        <dbReference type="PROSITE-ProRule" id="PRU00708"/>
    </source>
</evidence>
<keyword evidence="4" id="KW-0804">Transcription</keyword>
<comment type="similarity">
    <text evidence="1">Belongs to the bHLH protein family.</text>
</comment>
<dbReference type="InterPro" id="IPR011990">
    <property type="entry name" value="TPR-like_helical_dom_sf"/>
</dbReference>
<dbReference type="InterPro" id="IPR011598">
    <property type="entry name" value="bHLH_dom"/>
</dbReference>
<sequence length="1032" mass="115879">MMGSSYLDHYHQEELHGFSSLATVPAFYDLASNREWNQNQLLNCGDFVSNANGVLSGHRDFSSSHEISPTSSLMVHDQRVHHWACNTEEGFMNQLPAHQLNAAKVKEELPENSFPTLNLDHLLHQKLLARALASDRQIDGLQPLPGHLSESSSFAPPTANFSRSSPHPSLVAGSIDIDLHALDLLASARLGRSFCRTSLTGMALFGEDATSGLDHLQESVLPRPFRHHHLKMSSLVSGVAEARRCNSTWEDKSSQTPPRKPRIEQQRSSFSPFKVRKEKLGDRIAALQQLVAPFGKTDTASVLMEAIGYIKFLLEQVEGISSSTMRSFLLSRLRRNPRFFLSPIASISTLQSPPPPLSSPSIRTLHGLPPNPQSVNPAQPSSSRVVQLFSPEETQTDGGDDEDGPINEFLSRFVWIIRPKLADAYPALPKETLEAMLLVVCQKVVALMEPGASVDDPPVDLSEDLWKTVVEVSNSVYEAMRRDRMREELKKYLHCDEVKEMCRFAGDIGIQGPMLRELRFKWAREKLEDVVFYRSLDQMREQAQNQERQKVLSLSSGTDAGSVSLVEEKVGASKVAALPQRKGRIKYKIYGLDLSDPKWAEVAEKVEEAEKHFVPEELQPVEGKCKKVDERILSLKAKRDDPAPLLAEWKELLQPKRIDWLALLDRIKERNVDLYSKVAELLLSEESFETNIRDYSKLIDAHSKADHMEDAERILEVMTGRGIMPDILTFLILVHMYSKAGDLDRAKDAFESLRKEGFQPDLKVYNSMITAYVKAGLPKQGEMLVREMESRDIKPTKEIYMELLRAFTKLGQVDGAQRLMNTMQFAGIQPTLESFTLLVEAYGQSGDPDQARGHFDHMIRSGHKPDDRCTASMMAAYVKKNLLDKALDLLLTLEKDGFQLGIATYSILVDWLGRLQLVDEAEGLLSKLAEKGEAPFEIHVSLCDMYSRAHQLEKARKSLKILEARSRLLRADQLERIISGLLAGGLLEDAKRIYDCMQSQSLAPSEPIRVALLAAQSIPRQRSPTRRGGKSR</sequence>
<feature type="repeat" description="PPR" evidence="5">
    <location>
        <begin position="691"/>
        <end position="725"/>
    </location>
</feature>
<feature type="repeat" description="PPR" evidence="5">
    <location>
        <begin position="726"/>
        <end position="760"/>
    </location>
</feature>
<feature type="repeat" description="PPR" evidence="5">
    <location>
        <begin position="901"/>
        <end position="935"/>
    </location>
</feature>
<proteinExistence type="inferred from homology"/>
<dbReference type="EMBL" id="CP097505">
    <property type="protein sequence ID" value="URD92647.1"/>
    <property type="molecule type" value="Genomic_DNA"/>
</dbReference>
<feature type="region of interest" description="Disordered" evidence="6">
    <location>
        <begin position="247"/>
        <end position="268"/>
    </location>
</feature>
<dbReference type="GO" id="GO:0046983">
    <property type="term" value="F:protein dimerization activity"/>
    <property type="evidence" value="ECO:0007669"/>
    <property type="project" value="InterPro"/>
</dbReference>
<feature type="repeat" description="PPR" evidence="5">
    <location>
        <begin position="831"/>
        <end position="865"/>
    </location>
</feature>
<dbReference type="CDD" id="cd11393">
    <property type="entry name" value="bHLH_AtbHLH_like"/>
    <property type="match status" value="1"/>
</dbReference>
<dbReference type="Proteomes" id="UP001055439">
    <property type="component" value="Chromosome 3"/>
</dbReference>
<evidence type="ECO:0000256" key="1">
    <source>
        <dbReference type="ARBA" id="ARBA00005510"/>
    </source>
</evidence>
<dbReference type="Gene3D" id="4.10.280.10">
    <property type="entry name" value="Helix-loop-helix DNA-binding domain"/>
    <property type="match status" value="1"/>
</dbReference>
<gene>
    <name evidence="8" type="ORF">MUK42_01527</name>
</gene>
<feature type="compositionally biased region" description="Polar residues" evidence="6">
    <location>
        <begin position="373"/>
        <end position="385"/>
    </location>
</feature>
<organism evidence="8 9">
    <name type="scientific">Musa troglodytarum</name>
    <name type="common">fe'i banana</name>
    <dbReference type="NCBI Taxonomy" id="320322"/>
    <lineage>
        <taxon>Eukaryota</taxon>
        <taxon>Viridiplantae</taxon>
        <taxon>Streptophyta</taxon>
        <taxon>Embryophyta</taxon>
        <taxon>Tracheophyta</taxon>
        <taxon>Spermatophyta</taxon>
        <taxon>Magnoliopsida</taxon>
        <taxon>Liliopsida</taxon>
        <taxon>Zingiberales</taxon>
        <taxon>Musaceae</taxon>
        <taxon>Musa</taxon>
    </lineage>
</organism>
<evidence type="ECO:0000256" key="4">
    <source>
        <dbReference type="ARBA" id="ARBA00023163"/>
    </source>
</evidence>
<feature type="region of interest" description="Disordered" evidence="6">
    <location>
        <begin position="349"/>
        <end position="385"/>
    </location>
</feature>
<dbReference type="PROSITE" id="PS50888">
    <property type="entry name" value="BHLH"/>
    <property type="match status" value="1"/>
</dbReference>
<feature type="domain" description="BHLH" evidence="7">
    <location>
        <begin position="264"/>
        <end position="313"/>
    </location>
</feature>
<evidence type="ECO:0000256" key="2">
    <source>
        <dbReference type="ARBA" id="ARBA00022737"/>
    </source>
</evidence>
<protein>
    <submittedName>
        <fullName evidence="8">PPR repeat</fullName>
    </submittedName>
</protein>
<dbReference type="Gene3D" id="1.25.40.10">
    <property type="entry name" value="Tetratricopeptide repeat domain"/>
    <property type="match status" value="2"/>
</dbReference>
<name>A0A9E7FCI8_9LILI</name>
<evidence type="ECO:0000259" key="7">
    <source>
        <dbReference type="PROSITE" id="PS50888"/>
    </source>
</evidence>
<dbReference type="InterPro" id="IPR002885">
    <property type="entry name" value="PPR_rpt"/>
</dbReference>
<dbReference type="PROSITE" id="PS51375">
    <property type="entry name" value="PPR"/>
    <property type="match status" value="6"/>
</dbReference>
<dbReference type="SUPFAM" id="SSF47459">
    <property type="entry name" value="HLH, helix-loop-helix DNA-binding domain"/>
    <property type="match status" value="1"/>
</dbReference>
<keyword evidence="9" id="KW-1185">Reference proteome</keyword>
<reference evidence="8" key="1">
    <citation type="submission" date="2022-05" db="EMBL/GenBank/DDBJ databases">
        <title>The Musa troglodytarum L. genome provides insights into the mechanism of non-climacteric behaviour and enrichment of carotenoids.</title>
        <authorList>
            <person name="Wang J."/>
        </authorList>
    </citation>
    <scope>NUCLEOTIDE SEQUENCE</scope>
    <source>
        <tissue evidence="8">Leaf</tissue>
    </source>
</reference>
<dbReference type="InterPro" id="IPR045239">
    <property type="entry name" value="bHLH95_bHLH"/>
</dbReference>
<dbReference type="InterPro" id="IPR033443">
    <property type="entry name" value="PROP1-like_PPR_dom"/>
</dbReference>
<feature type="repeat" description="PPR" evidence="5">
    <location>
        <begin position="761"/>
        <end position="795"/>
    </location>
</feature>
<evidence type="ECO:0000256" key="6">
    <source>
        <dbReference type="SAM" id="MobiDB-lite"/>
    </source>
</evidence>
<dbReference type="InterPro" id="IPR036638">
    <property type="entry name" value="HLH_DNA-bd_sf"/>
</dbReference>